<name>A0AA86VHD6_9EUKA</name>
<evidence type="ECO:0000313" key="2">
    <source>
        <dbReference type="EMBL" id="CAI9925574.1"/>
    </source>
</evidence>
<dbReference type="Proteomes" id="UP001642409">
    <property type="component" value="Unassembled WGS sequence"/>
</dbReference>
<dbReference type="AlphaFoldDB" id="A0AA86VHD6"/>
<evidence type="ECO:0000313" key="3">
    <source>
        <dbReference type="EMBL" id="CAI9966718.1"/>
    </source>
</evidence>
<reference evidence="3" key="1">
    <citation type="submission" date="2023-06" db="EMBL/GenBank/DDBJ databases">
        <authorList>
            <person name="Kurt Z."/>
        </authorList>
    </citation>
    <scope>NUCLEOTIDE SEQUENCE</scope>
</reference>
<evidence type="ECO:0000313" key="6">
    <source>
        <dbReference type="Proteomes" id="UP001642409"/>
    </source>
</evidence>
<sequence>MERPTPVIAIEDQENDVQNDVQQTNNIYEPQPLEVHENNIQPMPVEEPKKNILRGFQFRGEGNIARVTVEPNYVYLARFSPLCKCVKYSILLYICVAAITAAMLSINIHVCGLDASTHTLRMRKVMYPITATGLTSSDTTPNIYKTYDDLNDTVTFFAFNQVTDNLAQYELIPNTTSISIPDFPLALVFNFTYAPKIAISSISFTTKNASSLVTEDNGAAFEIVIDNPKRTRMQISEPWFNFDYWFNVNERYNYFSKGTNQPGPNVNKMCGTNFDYTDGTGKWYLADSRDKFSQIPLWFVDMRTLSQADVNCAGDYGITFKLQKFFCFSPLLIRQVPSQMVKFSDIELNSEIIVDFDNTVSNEQVGYEIRNSAVNRIWLTKASADGTIKLDLYNANATFYIPKNNKISFFAQSGNISTPEIPMELYQTEFQIYNNVGPGTIIVIEEIAGQTVTVVPKTLPTDTQQIVNIGYSITLTFIFEDSTQKIIFVNGQSWQVEIV</sequence>
<evidence type="ECO:0000313" key="5">
    <source>
        <dbReference type="EMBL" id="CAL6072757.1"/>
    </source>
</evidence>
<keyword evidence="1" id="KW-0812">Transmembrane</keyword>
<evidence type="ECO:0000256" key="1">
    <source>
        <dbReference type="SAM" id="Phobius"/>
    </source>
</evidence>
<feature type="transmembrane region" description="Helical" evidence="1">
    <location>
        <begin position="90"/>
        <end position="110"/>
    </location>
</feature>
<gene>
    <name evidence="2" type="ORF">HINF_LOCUS13219</name>
    <name evidence="4" type="ORF">HINF_LOCUS35749</name>
    <name evidence="3" type="ORF">HINF_LOCUS54363</name>
    <name evidence="5" type="ORF">HINF_LOCUS55776</name>
</gene>
<keyword evidence="6" id="KW-1185">Reference proteome</keyword>
<keyword evidence="1" id="KW-1133">Transmembrane helix</keyword>
<dbReference type="EMBL" id="CATOUU010000343">
    <property type="protein sequence ID" value="CAI9925574.1"/>
    <property type="molecule type" value="Genomic_DNA"/>
</dbReference>
<protein>
    <submittedName>
        <fullName evidence="3">Uncharacterized protein</fullName>
    </submittedName>
</protein>
<dbReference type="EMBL" id="CAXDID020000297">
    <property type="protein sequence ID" value="CAL6072757.1"/>
    <property type="molecule type" value="Genomic_DNA"/>
</dbReference>
<accession>A0AA86VHD6</accession>
<comment type="caution">
    <text evidence="3">The sequence shown here is derived from an EMBL/GenBank/DDBJ whole genome shotgun (WGS) entry which is preliminary data.</text>
</comment>
<proteinExistence type="predicted"/>
<reference evidence="4 6" key="2">
    <citation type="submission" date="2024-07" db="EMBL/GenBank/DDBJ databases">
        <authorList>
            <person name="Akdeniz Z."/>
        </authorList>
    </citation>
    <scope>NUCLEOTIDE SEQUENCE [LARGE SCALE GENOMIC DNA]</scope>
</reference>
<organism evidence="3">
    <name type="scientific">Hexamita inflata</name>
    <dbReference type="NCBI Taxonomy" id="28002"/>
    <lineage>
        <taxon>Eukaryota</taxon>
        <taxon>Metamonada</taxon>
        <taxon>Diplomonadida</taxon>
        <taxon>Hexamitidae</taxon>
        <taxon>Hexamitinae</taxon>
        <taxon>Hexamita</taxon>
    </lineage>
</organism>
<dbReference type="EMBL" id="CATOUU010001009">
    <property type="protein sequence ID" value="CAI9966718.1"/>
    <property type="molecule type" value="Genomic_DNA"/>
</dbReference>
<keyword evidence="1" id="KW-0472">Membrane</keyword>
<dbReference type="EMBL" id="CAXDID020000130">
    <property type="protein sequence ID" value="CAL6035065.1"/>
    <property type="molecule type" value="Genomic_DNA"/>
</dbReference>
<evidence type="ECO:0000313" key="4">
    <source>
        <dbReference type="EMBL" id="CAL6035065.1"/>
    </source>
</evidence>